<protein>
    <submittedName>
        <fullName evidence="1">Uncharacterized protein</fullName>
    </submittedName>
</protein>
<sequence length="179" mass="19802">MSFGPSRLSPRRPFTLASPMSFRRPSAPTSLTAVPLLLVPSNITAAHTALDSALYRLAEATAHLARLPSSHPYAAFHVTLWTFAAGSWTHVHWSAAVLMSRKRLPLWQGCEIEVGRAEEGVRKAVRMLMGTNRNSDEDAGGAEDDCGVGRGEYWRDGRDLMKMWEKAKRGAMRGHEQLC</sequence>
<keyword evidence="2" id="KW-1185">Reference proteome</keyword>
<reference evidence="2" key="1">
    <citation type="submission" date="2017-03" db="EMBL/GenBank/DDBJ databases">
        <title>Genomes of endolithic fungi from Antarctica.</title>
        <authorList>
            <person name="Coleine C."/>
            <person name="Masonjones S."/>
            <person name="Stajich J.E."/>
        </authorList>
    </citation>
    <scope>NUCLEOTIDE SEQUENCE [LARGE SCALE GENOMIC DNA]</scope>
    <source>
        <strain evidence="2">CCFEE 5527</strain>
    </source>
</reference>
<organism evidence="1 2">
    <name type="scientific">Cryoendolithus antarcticus</name>
    <dbReference type="NCBI Taxonomy" id="1507870"/>
    <lineage>
        <taxon>Eukaryota</taxon>
        <taxon>Fungi</taxon>
        <taxon>Dikarya</taxon>
        <taxon>Ascomycota</taxon>
        <taxon>Pezizomycotina</taxon>
        <taxon>Dothideomycetes</taxon>
        <taxon>Dothideomycetidae</taxon>
        <taxon>Cladosporiales</taxon>
        <taxon>Cladosporiaceae</taxon>
        <taxon>Cryoendolithus</taxon>
    </lineage>
</organism>
<dbReference type="EMBL" id="NAJO01000001">
    <property type="protein sequence ID" value="OQO14809.1"/>
    <property type="molecule type" value="Genomic_DNA"/>
</dbReference>
<evidence type="ECO:0000313" key="1">
    <source>
        <dbReference type="EMBL" id="OQO14809.1"/>
    </source>
</evidence>
<name>A0A1V8TTZ3_9PEZI</name>
<gene>
    <name evidence="1" type="ORF">B0A48_00191</name>
</gene>
<evidence type="ECO:0000313" key="2">
    <source>
        <dbReference type="Proteomes" id="UP000192596"/>
    </source>
</evidence>
<dbReference type="InParanoid" id="A0A1V8TTZ3"/>
<dbReference type="AlphaFoldDB" id="A0A1V8TTZ3"/>
<proteinExistence type="predicted"/>
<dbReference type="Proteomes" id="UP000192596">
    <property type="component" value="Unassembled WGS sequence"/>
</dbReference>
<accession>A0A1V8TTZ3</accession>
<comment type="caution">
    <text evidence="1">The sequence shown here is derived from an EMBL/GenBank/DDBJ whole genome shotgun (WGS) entry which is preliminary data.</text>
</comment>